<dbReference type="Pfam" id="PF13671">
    <property type="entry name" value="AAA_33"/>
    <property type="match status" value="1"/>
</dbReference>
<comment type="caution">
    <text evidence="2">The sequence shown here is derived from an EMBL/GenBank/DDBJ whole genome shotgun (WGS) entry which is preliminary data.</text>
</comment>
<proteinExistence type="predicted"/>
<feature type="region of interest" description="Disordered" evidence="1">
    <location>
        <begin position="218"/>
        <end position="250"/>
    </location>
</feature>
<dbReference type="SUPFAM" id="SSF52540">
    <property type="entry name" value="P-loop containing nucleoside triphosphate hydrolases"/>
    <property type="match status" value="1"/>
</dbReference>
<evidence type="ECO:0008006" key="4">
    <source>
        <dbReference type="Google" id="ProtNLM"/>
    </source>
</evidence>
<dbReference type="Gene3D" id="3.40.50.300">
    <property type="entry name" value="P-loop containing nucleotide triphosphate hydrolases"/>
    <property type="match status" value="1"/>
</dbReference>
<evidence type="ECO:0000313" key="3">
    <source>
        <dbReference type="Proteomes" id="UP000014184"/>
    </source>
</evidence>
<organism evidence="2 3">
    <name type="scientific">Thermobifida fusca TM51</name>
    <dbReference type="NCBI Taxonomy" id="1169414"/>
    <lineage>
        <taxon>Bacteria</taxon>
        <taxon>Bacillati</taxon>
        <taxon>Actinomycetota</taxon>
        <taxon>Actinomycetes</taxon>
        <taxon>Streptosporangiales</taxon>
        <taxon>Nocardiopsidaceae</taxon>
        <taxon>Thermobifida</taxon>
    </lineage>
</organism>
<gene>
    <name evidence="2" type="ORF">TM51_05217</name>
</gene>
<accession>A0A9P2WQW4</accession>
<feature type="compositionally biased region" description="Pro residues" evidence="1">
    <location>
        <begin position="218"/>
        <end position="229"/>
    </location>
</feature>
<dbReference type="InterPro" id="IPR027417">
    <property type="entry name" value="P-loop_NTPase"/>
</dbReference>
<protein>
    <recommendedName>
        <fullName evidence="4">ATP/GTP binding protein</fullName>
    </recommendedName>
</protein>
<dbReference type="RefSeq" id="WP_011291412.1">
    <property type="nucleotide sequence ID" value="NZ_AOSG01000023.1"/>
</dbReference>
<dbReference type="Proteomes" id="UP000014184">
    <property type="component" value="Unassembled WGS sequence"/>
</dbReference>
<evidence type="ECO:0000256" key="1">
    <source>
        <dbReference type="SAM" id="MobiDB-lite"/>
    </source>
</evidence>
<evidence type="ECO:0000313" key="2">
    <source>
        <dbReference type="EMBL" id="EOR71972.1"/>
    </source>
</evidence>
<keyword evidence="3" id="KW-1185">Reference proteome</keyword>
<dbReference type="AlphaFoldDB" id="A0A9P2WQW4"/>
<sequence>MIASPTHPTSACFHDAFVLRYPRHSLLLVGGLPGAGKSTLLARLYGLSGRETAPVRTRDGVWVLDSLHARNRLTPYLRAVPYPLWRWATHLLHYVRVFAALRRRAPVVVHETGTRRTVRRLLALYCRITGAELHLLFVDATPAEARRGQDMRGRRVSERSFRTHQRRWLALRRAIARDPQQAVPEARSLVLVTRGEAACLHRIDFTGRAASRVVPAARPVPVPRTPPRKTPVAVPRAIPPPPEARRSPGA</sequence>
<reference evidence="2 3" key="1">
    <citation type="journal article" date="2013" name="Genome Announc.">
        <title>Draft Genome Sequence of the Lignocellulose Decomposer Thermobifida fusca Strain TM51.</title>
        <authorList>
            <person name="Toth A."/>
            <person name="Barna T."/>
            <person name="Nagy I."/>
            <person name="Horvath B."/>
            <person name="Nagy I."/>
            <person name="Tancsics A."/>
            <person name="Kriszt B."/>
            <person name="Baka E."/>
            <person name="Fekete C."/>
            <person name="Kukolya J."/>
        </authorList>
    </citation>
    <scope>NUCLEOTIDE SEQUENCE [LARGE SCALE GENOMIC DNA]</scope>
    <source>
        <strain evidence="2 3">TM51</strain>
    </source>
</reference>
<name>A0A9P2WQW4_THEFU</name>
<dbReference type="EMBL" id="AOSG01000023">
    <property type="protein sequence ID" value="EOR71972.1"/>
    <property type="molecule type" value="Genomic_DNA"/>
</dbReference>